<evidence type="ECO:0000313" key="3">
    <source>
        <dbReference type="Proteomes" id="UP001174936"/>
    </source>
</evidence>
<dbReference type="Proteomes" id="UP001174936">
    <property type="component" value="Unassembled WGS sequence"/>
</dbReference>
<feature type="region of interest" description="Disordered" evidence="1">
    <location>
        <begin position="120"/>
        <end position="140"/>
    </location>
</feature>
<evidence type="ECO:0000256" key="1">
    <source>
        <dbReference type="SAM" id="MobiDB-lite"/>
    </source>
</evidence>
<dbReference type="EMBL" id="JAULSV010000003">
    <property type="protein sequence ID" value="KAK0648144.1"/>
    <property type="molecule type" value="Genomic_DNA"/>
</dbReference>
<evidence type="ECO:0008006" key="4">
    <source>
        <dbReference type="Google" id="ProtNLM"/>
    </source>
</evidence>
<proteinExistence type="predicted"/>
<dbReference type="SUPFAM" id="SSF48403">
    <property type="entry name" value="Ankyrin repeat"/>
    <property type="match status" value="1"/>
</dbReference>
<organism evidence="2 3">
    <name type="scientific">Cercophora newfieldiana</name>
    <dbReference type="NCBI Taxonomy" id="92897"/>
    <lineage>
        <taxon>Eukaryota</taxon>
        <taxon>Fungi</taxon>
        <taxon>Dikarya</taxon>
        <taxon>Ascomycota</taxon>
        <taxon>Pezizomycotina</taxon>
        <taxon>Sordariomycetes</taxon>
        <taxon>Sordariomycetidae</taxon>
        <taxon>Sordariales</taxon>
        <taxon>Lasiosphaeriaceae</taxon>
        <taxon>Cercophora</taxon>
    </lineage>
</organism>
<reference evidence="2" key="1">
    <citation type="submission" date="2023-06" db="EMBL/GenBank/DDBJ databases">
        <title>Genome-scale phylogeny and comparative genomics of the fungal order Sordariales.</title>
        <authorList>
            <consortium name="Lawrence Berkeley National Laboratory"/>
            <person name="Hensen N."/>
            <person name="Bonometti L."/>
            <person name="Westerberg I."/>
            <person name="Brannstrom I.O."/>
            <person name="Guillou S."/>
            <person name="Cros-Aarteil S."/>
            <person name="Calhoun S."/>
            <person name="Haridas S."/>
            <person name="Kuo A."/>
            <person name="Mondo S."/>
            <person name="Pangilinan J."/>
            <person name="Riley R."/>
            <person name="Labutti K."/>
            <person name="Andreopoulos B."/>
            <person name="Lipzen A."/>
            <person name="Chen C."/>
            <person name="Yanf M."/>
            <person name="Daum C."/>
            <person name="Ng V."/>
            <person name="Clum A."/>
            <person name="Steindorff A."/>
            <person name="Ohm R."/>
            <person name="Martin F."/>
            <person name="Silar P."/>
            <person name="Natvig D."/>
            <person name="Lalanne C."/>
            <person name="Gautier V."/>
            <person name="Ament-Velasquez S.L."/>
            <person name="Kruys A."/>
            <person name="Hutchinson M.I."/>
            <person name="Powell A.J."/>
            <person name="Barry K."/>
            <person name="Miller A.N."/>
            <person name="Grigoriev I.V."/>
            <person name="Debuchy R."/>
            <person name="Gladieux P."/>
            <person name="Thoren M.H."/>
            <person name="Johannesson H."/>
        </authorList>
    </citation>
    <scope>NUCLEOTIDE SEQUENCE</scope>
    <source>
        <strain evidence="2">SMH2532-1</strain>
    </source>
</reference>
<dbReference type="InterPro" id="IPR036770">
    <property type="entry name" value="Ankyrin_rpt-contain_sf"/>
</dbReference>
<dbReference type="AlphaFoldDB" id="A0AA39Y9E1"/>
<keyword evidence="3" id="KW-1185">Reference proteome</keyword>
<accession>A0AA39Y9E1</accession>
<protein>
    <recommendedName>
        <fullName evidence="4">Ankyrin repeat protein</fullName>
    </recommendedName>
</protein>
<evidence type="ECO:0000313" key="2">
    <source>
        <dbReference type="EMBL" id="KAK0648144.1"/>
    </source>
</evidence>
<gene>
    <name evidence="2" type="ORF">B0T16DRAFT_455640</name>
</gene>
<comment type="caution">
    <text evidence="2">The sequence shown here is derived from an EMBL/GenBank/DDBJ whole genome shotgun (WGS) entry which is preliminary data.</text>
</comment>
<sequence length="140" mass="15952">MADVLIRHRQVQEDEAHWDEVIDRLCWLTLDCSQSGKEIQHGGVQRSVHHQEPNLGLSILSAATYFGYASLVRQLLDEGHDPTLNDYLFPAAMYIATRIGRPDMLLLLQQYLPLWDEPRPGDWRSKSAPSLSTEPALEET</sequence>
<name>A0AA39Y9E1_9PEZI</name>